<dbReference type="PANTHER" id="PTHR30570:SF6">
    <property type="entry name" value="PHOSPHATE-BINDING PROTEIN PSTS"/>
    <property type="match status" value="1"/>
</dbReference>
<keyword evidence="2" id="KW-0472">Membrane</keyword>
<protein>
    <submittedName>
        <fullName evidence="4">Phosphate-binding protein PstS</fullName>
    </submittedName>
</protein>
<feature type="transmembrane region" description="Helical" evidence="2">
    <location>
        <begin position="79"/>
        <end position="111"/>
    </location>
</feature>
<evidence type="ECO:0000256" key="1">
    <source>
        <dbReference type="ARBA" id="ARBA00022729"/>
    </source>
</evidence>
<evidence type="ECO:0000256" key="2">
    <source>
        <dbReference type="SAM" id="Phobius"/>
    </source>
</evidence>
<dbReference type="RefSeq" id="WP_197441379.1">
    <property type="nucleotide sequence ID" value="NZ_SIHI01000025.1"/>
</dbReference>
<comment type="caution">
    <text evidence="4">The sequence shown here is derived from an EMBL/GenBank/DDBJ whole genome shotgun (WGS) entry which is preliminary data.</text>
</comment>
<feature type="transmembrane region" description="Helical" evidence="2">
    <location>
        <begin position="38"/>
        <end position="58"/>
    </location>
</feature>
<feature type="transmembrane region" description="Helical" evidence="2">
    <location>
        <begin position="123"/>
        <end position="140"/>
    </location>
</feature>
<dbReference type="AlphaFoldDB" id="A0A5C5WAE3"/>
<keyword evidence="1" id="KW-0732">Signal</keyword>
<dbReference type="InterPro" id="IPR050811">
    <property type="entry name" value="Phosphate_ABC_transporter"/>
</dbReference>
<feature type="transmembrane region" description="Helical" evidence="2">
    <location>
        <begin position="260"/>
        <end position="277"/>
    </location>
</feature>
<reference evidence="4 5" key="1">
    <citation type="submission" date="2019-02" db="EMBL/GenBank/DDBJ databases">
        <title>Deep-cultivation of Planctomycetes and their phenomic and genomic characterization uncovers novel biology.</title>
        <authorList>
            <person name="Wiegand S."/>
            <person name="Jogler M."/>
            <person name="Boedeker C."/>
            <person name="Pinto D."/>
            <person name="Vollmers J."/>
            <person name="Rivas-Marin E."/>
            <person name="Kohn T."/>
            <person name="Peeters S.H."/>
            <person name="Heuer A."/>
            <person name="Rast P."/>
            <person name="Oberbeckmann S."/>
            <person name="Bunk B."/>
            <person name="Jeske O."/>
            <person name="Meyerdierks A."/>
            <person name="Storesund J.E."/>
            <person name="Kallscheuer N."/>
            <person name="Luecker S."/>
            <person name="Lage O.M."/>
            <person name="Pohl T."/>
            <person name="Merkel B.J."/>
            <person name="Hornburger P."/>
            <person name="Mueller R.-W."/>
            <person name="Bruemmer F."/>
            <person name="Labrenz M."/>
            <person name="Spormann A.M."/>
            <person name="Op Den Camp H."/>
            <person name="Overmann J."/>
            <person name="Amann R."/>
            <person name="Jetten M.S.M."/>
            <person name="Mascher T."/>
            <person name="Medema M.H."/>
            <person name="Devos D.P."/>
            <person name="Kaster A.-K."/>
            <person name="Ovreas L."/>
            <person name="Rohde M."/>
            <person name="Galperin M.Y."/>
            <person name="Jogler C."/>
        </authorList>
    </citation>
    <scope>NUCLEOTIDE SEQUENCE [LARGE SCALE GENOMIC DNA]</scope>
    <source>
        <strain evidence="4 5">KOR42</strain>
    </source>
</reference>
<feature type="transmembrane region" description="Helical" evidence="2">
    <location>
        <begin position="298"/>
        <end position="317"/>
    </location>
</feature>
<dbReference type="SUPFAM" id="SSF53850">
    <property type="entry name" value="Periplasmic binding protein-like II"/>
    <property type="match status" value="1"/>
</dbReference>
<feature type="transmembrane region" description="Helical" evidence="2">
    <location>
        <begin position="193"/>
        <end position="211"/>
    </location>
</feature>
<dbReference type="Proteomes" id="UP000317243">
    <property type="component" value="Unassembled WGS sequence"/>
</dbReference>
<keyword evidence="5" id="KW-1185">Reference proteome</keyword>
<feature type="domain" description="PBP" evidence="3">
    <location>
        <begin position="347"/>
        <end position="611"/>
    </location>
</feature>
<name>A0A5C5WAE3_9PLAN</name>
<accession>A0A5C5WAE3</accession>
<evidence type="ECO:0000259" key="3">
    <source>
        <dbReference type="Pfam" id="PF12849"/>
    </source>
</evidence>
<dbReference type="Pfam" id="PF12849">
    <property type="entry name" value="PBP_like_2"/>
    <property type="match status" value="1"/>
</dbReference>
<evidence type="ECO:0000313" key="4">
    <source>
        <dbReference type="EMBL" id="TWT47029.1"/>
    </source>
</evidence>
<dbReference type="Gene3D" id="3.40.190.10">
    <property type="entry name" value="Periplasmic binding protein-like II"/>
    <property type="match status" value="2"/>
</dbReference>
<dbReference type="InterPro" id="IPR024370">
    <property type="entry name" value="PBP_domain"/>
</dbReference>
<keyword evidence="2" id="KW-0812">Transmembrane</keyword>
<feature type="transmembrane region" description="Helical" evidence="2">
    <location>
        <begin position="231"/>
        <end position="248"/>
    </location>
</feature>
<evidence type="ECO:0000313" key="5">
    <source>
        <dbReference type="Proteomes" id="UP000317243"/>
    </source>
</evidence>
<organism evidence="4 5">
    <name type="scientific">Thalassoglobus neptunius</name>
    <dbReference type="NCBI Taxonomy" id="1938619"/>
    <lineage>
        <taxon>Bacteria</taxon>
        <taxon>Pseudomonadati</taxon>
        <taxon>Planctomycetota</taxon>
        <taxon>Planctomycetia</taxon>
        <taxon>Planctomycetales</taxon>
        <taxon>Planctomycetaceae</taxon>
        <taxon>Thalassoglobus</taxon>
    </lineage>
</organism>
<gene>
    <name evidence="4" type="primary">pstS_3</name>
    <name evidence="4" type="ORF">KOR42_42260</name>
</gene>
<proteinExistence type="predicted"/>
<dbReference type="PANTHER" id="PTHR30570">
    <property type="entry name" value="PERIPLASMIC PHOSPHATE BINDING COMPONENT OF PHOSPHATE ABC TRANSPORTER"/>
    <property type="match status" value="1"/>
</dbReference>
<sequence>MASTVAIIGFLLAAYSIVANDAIQTLGTFLSSNAKRPWWILWAFACTVLVFVFVYGWVVNDGDVSFGRLSKFPEPTGGLTWLHAIPPLVILFLTRFGIPVSTTFLVLAVFAPTNMGAMLTKSLVGYVLSFLVGIGVYTLISKSFEKHMIESCDTPPSTRWIALQWTSTAFLWSQWLMHDLANIFVYLPRHLNSAYFFFATLVMLFLHAVIFSRRGGEIQHIVTTKTNTQDIRSATIIDFIYGLILLYFKEYSNMPMSTTWVFLGLLAGREVAMSLLLRVRPLKEASGIVFRDAGKAMTGLIVSVALAFGMPVLLANFGTTSAATPSTADHPEPLSKDSIALLPPYETEDGVSGLVRCVGSDTLRIVFERVQSELSEVQPGLEMEIESAGTETAPEALISGSCELALMSRRMTSAERRAFRNEFSENPVEYRIGLDALAVYVNQSNPIEGLTLRQVRDIFGTEAETWGNYVLPPFPNKPIVTYGRNENSGTRTFFHDVVMLREPFRSDLIDDEDSAAVVEAVGSDKFGIGFSGMGYRIPEVKSIAIAANVNGKYLNYFVDDYRDSPDLAKRFKNVYTGEYPLSRMLFVYARKPAGETLPPPVNAVMKYILSQQGQHAVLDSGFVPLTDELLNQQLRKLSAEYIPVWYE</sequence>
<dbReference type="CDD" id="cd13566">
    <property type="entry name" value="PBP2_phosphate"/>
    <property type="match status" value="1"/>
</dbReference>
<keyword evidence="2" id="KW-1133">Transmembrane helix</keyword>
<dbReference type="EMBL" id="SIHI01000025">
    <property type="protein sequence ID" value="TWT47029.1"/>
    <property type="molecule type" value="Genomic_DNA"/>
</dbReference>